<evidence type="ECO:0000313" key="2">
    <source>
        <dbReference type="Proteomes" id="UP000814128"/>
    </source>
</evidence>
<gene>
    <name evidence="1" type="ORF">K488DRAFT_81870</name>
</gene>
<protein>
    <submittedName>
        <fullName evidence="1">Uncharacterized protein</fullName>
    </submittedName>
</protein>
<reference evidence="1" key="2">
    <citation type="journal article" date="2022" name="New Phytol.">
        <title>Evolutionary transition to the ectomycorrhizal habit in the genomes of a hyperdiverse lineage of mushroom-forming fungi.</title>
        <authorList>
            <person name="Looney B."/>
            <person name="Miyauchi S."/>
            <person name="Morin E."/>
            <person name="Drula E."/>
            <person name="Courty P.E."/>
            <person name="Kohler A."/>
            <person name="Kuo A."/>
            <person name="LaButti K."/>
            <person name="Pangilinan J."/>
            <person name="Lipzen A."/>
            <person name="Riley R."/>
            <person name="Andreopoulos W."/>
            <person name="He G."/>
            <person name="Johnson J."/>
            <person name="Nolan M."/>
            <person name="Tritt A."/>
            <person name="Barry K.W."/>
            <person name="Grigoriev I.V."/>
            <person name="Nagy L.G."/>
            <person name="Hibbett D."/>
            <person name="Henrissat B."/>
            <person name="Matheny P.B."/>
            <person name="Labbe J."/>
            <person name="Martin F.M."/>
        </authorList>
    </citation>
    <scope>NUCLEOTIDE SEQUENCE</scope>
    <source>
        <strain evidence="1">EC-137</strain>
    </source>
</reference>
<dbReference type="EMBL" id="MU273469">
    <property type="protein sequence ID" value="KAI0036625.1"/>
    <property type="molecule type" value="Genomic_DNA"/>
</dbReference>
<dbReference type="Proteomes" id="UP000814128">
    <property type="component" value="Unassembled WGS sequence"/>
</dbReference>
<keyword evidence="2" id="KW-1185">Reference proteome</keyword>
<sequence>MPVRRLWELYGGVWGRDIDDKTFQFTQFPSKIREIKLREWTVSVNMYVRDFSFDPSQDLVVFIEEIEGRAPDSIGRCRIHLRSLSNGEKHPSAKESELQFPSDVHQFMGSTYTIRICDEYLGVVRHKGDIAELAAWKWKTSKLCLRLSGKNSIRAFTFLTDSSVIVASLVTPTLSNEREKTHTSLIVYDLTETQATAPKNDDTQFSAVMRLLDIPVEDESVELSIYSDPSPCRPGHSGPDVPFRTPDQDRLLILNFEVFLGLSTSSRTFVVTFKDLQDGVTTCIGSTSANRICEREEWGPNSLVEIQNHLSWAPWVCSVYGLRYARHRIQIAGDDGRRHMCVILEDYCPQRARRAILEDGESPVPSLRTPATISMHEMPLPVDLQRIAHELKIMISEDSIIALEGQDTDRKMHLFTF</sequence>
<reference evidence="1" key="1">
    <citation type="submission" date="2021-02" db="EMBL/GenBank/DDBJ databases">
        <authorList>
            <consortium name="DOE Joint Genome Institute"/>
            <person name="Ahrendt S."/>
            <person name="Looney B.P."/>
            <person name="Miyauchi S."/>
            <person name="Morin E."/>
            <person name="Drula E."/>
            <person name="Courty P.E."/>
            <person name="Chicoki N."/>
            <person name="Fauchery L."/>
            <person name="Kohler A."/>
            <person name="Kuo A."/>
            <person name="Labutti K."/>
            <person name="Pangilinan J."/>
            <person name="Lipzen A."/>
            <person name="Riley R."/>
            <person name="Andreopoulos W."/>
            <person name="He G."/>
            <person name="Johnson J."/>
            <person name="Barry K.W."/>
            <person name="Grigoriev I.V."/>
            <person name="Nagy L."/>
            <person name="Hibbett D."/>
            <person name="Henrissat B."/>
            <person name="Matheny P.B."/>
            <person name="Labbe J."/>
            <person name="Martin F."/>
        </authorList>
    </citation>
    <scope>NUCLEOTIDE SEQUENCE</scope>
    <source>
        <strain evidence="1">EC-137</strain>
    </source>
</reference>
<comment type="caution">
    <text evidence="1">The sequence shown here is derived from an EMBL/GenBank/DDBJ whole genome shotgun (WGS) entry which is preliminary data.</text>
</comment>
<proteinExistence type="predicted"/>
<organism evidence="1 2">
    <name type="scientific">Vararia minispora EC-137</name>
    <dbReference type="NCBI Taxonomy" id="1314806"/>
    <lineage>
        <taxon>Eukaryota</taxon>
        <taxon>Fungi</taxon>
        <taxon>Dikarya</taxon>
        <taxon>Basidiomycota</taxon>
        <taxon>Agaricomycotina</taxon>
        <taxon>Agaricomycetes</taxon>
        <taxon>Russulales</taxon>
        <taxon>Lachnocladiaceae</taxon>
        <taxon>Vararia</taxon>
    </lineage>
</organism>
<name>A0ACB8QXS0_9AGAM</name>
<accession>A0ACB8QXS0</accession>
<evidence type="ECO:0000313" key="1">
    <source>
        <dbReference type="EMBL" id="KAI0036625.1"/>
    </source>
</evidence>